<evidence type="ECO:0000256" key="3">
    <source>
        <dbReference type="ARBA" id="ARBA00022475"/>
    </source>
</evidence>
<dbReference type="Pfam" id="PF01478">
    <property type="entry name" value="Peptidase_A24"/>
    <property type="match status" value="1"/>
</dbReference>
<dbReference type="Gene3D" id="1.20.120.1220">
    <property type="match status" value="1"/>
</dbReference>
<dbReference type="PANTHER" id="PTHR30487">
    <property type="entry name" value="TYPE 4 PREPILIN-LIKE PROTEINS LEADER PEPTIDE-PROCESSING ENZYME"/>
    <property type="match status" value="1"/>
</dbReference>
<feature type="transmembrane region" description="Helical" evidence="7">
    <location>
        <begin position="74"/>
        <end position="94"/>
    </location>
</feature>
<dbReference type="GO" id="GO:0004190">
    <property type="term" value="F:aspartic-type endopeptidase activity"/>
    <property type="evidence" value="ECO:0007669"/>
    <property type="project" value="InterPro"/>
</dbReference>
<feature type="transmembrane region" description="Helical" evidence="7">
    <location>
        <begin position="123"/>
        <end position="141"/>
    </location>
</feature>
<feature type="transmembrane region" description="Helical" evidence="7">
    <location>
        <begin position="227"/>
        <end position="246"/>
    </location>
</feature>
<dbReference type="EMBL" id="QGTD01000008">
    <property type="protein sequence ID" value="PWU68286.1"/>
    <property type="molecule type" value="Genomic_DNA"/>
</dbReference>
<keyword evidence="5 7" id="KW-1133">Transmembrane helix</keyword>
<name>A0A317KYD9_9BACI</name>
<gene>
    <name evidence="10" type="ORF">DLJ74_07475</name>
</gene>
<dbReference type="InterPro" id="IPR010627">
    <property type="entry name" value="Prepilin_pept_A24_N"/>
</dbReference>
<evidence type="ECO:0000256" key="5">
    <source>
        <dbReference type="ARBA" id="ARBA00022989"/>
    </source>
</evidence>
<dbReference type="Proteomes" id="UP000245624">
    <property type="component" value="Unassembled WGS sequence"/>
</dbReference>
<evidence type="ECO:0000256" key="7">
    <source>
        <dbReference type="SAM" id="Phobius"/>
    </source>
</evidence>
<dbReference type="GO" id="GO:0006465">
    <property type="term" value="P:signal peptide processing"/>
    <property type="evidence" value="ECO:0007669"/>
    <property type="project" value="TreeGrafter"/>
</dbReference>
<dbReference type="InterPro" id="IPR050882">
    <property type="entry name" value="Prepilin_peptidase/N-MTase"/>
</dbReference>
<evidence type="ECO:0000313" key="11">
    <source>
        <dbReference type="Proteomes" id="UP000245624"/>
    </source>
</evidence>
<feature type="domain" description="Prepilin peptidase A24 N-terminal" evidence="9">
    <location>
        <begin position="11"/>
        <end position="92"/>
    </location>
</feature>
<dbReference type="Pfam" id="PF06750">
    <property type="entry name" value="A24_N_bact"/>
    <property type="match status" value="1"/>
</dbReference>
<keyword evidence="6 7" id="KW-0472">Membrane</keyword>
<evidence type="ECO:0000259" key="8">
    <source>
        <dbReference type="Pfam" id="PF01478"/>
    </source>
</evidence>
<feature type="domain" description="Prepilin type IV endopeptidase peptidase" evidence="8">
    <location>
        <begin position="104"/>
        <end position="208"/>
    </location>
</feature>
<dbReference type="OrthoDB" id="9789291at2"/>
<dbReference type="RefSeq" id="WP_109984001.1">
    <property type="nucleotide sequence ID" value="NZ_QGTD01000008.1"/>
</dbReference>
<comment type="caution">
    <text evidence="10">The sequence shown here is derived from an EMBL/GenBank/DDBJ whole genome shotgun (WGS) entry which is preliminary data.</text>
</comment>
<protein>
    <submittedName>
        <fullName evidence="10">Prepilin peptidase</fullName>
    </submittedName>
</protein>
<evidence type="ECO:0000256" key="6">
    <source>
        <dbReference type="ARBA" id="ARBA00023136"/>
    </source>
</evidence>
<reference evidence="10 11" key="1">
    <citation type="submission" date="2018-05" db="EMBL/GenBank/DDBJ databases">
        <title>Genomic analysis of Gracilibacillus dipsosauri DD1 reveals novel features of a salt-tolerant amylase.</title>
        <authorList>
            <person name="Deutch C.E."/>
            <person name="Yang S."/>
        </authorList>
    </citation>
    <scope>NUCLEOTIDE SEQUENCE [LARGE SCALE GENOMIC DNA]</scope>
    <source>
        <strain evidence="10 11">DD1</strain>
    </source>
</reference>
<dbReference type="PANTHER" id="PTHR30487:SF0">
    <property type="entry name" value="PREPILIN LEADER PEPTIDASE_N-METHYLTRANSFERASE-RELATED"/>
    <property type="match status" value="1"/>
</dbReference>
<feature type="transmembrane region" description="Helical" evidence="7">
    <location>
        <begin position="6"/>
        <end position="27"/>
    </location>
</feature>
<feature type="transmembrane region" description="Helical" evidence="7">
    <location>
        <begin position="179"/>
        <end position="207"/>
    </location>
</feature>
<evidence type="ECO:0000256" key="2">
    <source>
        <dbReference type="ARBA" id="ARBA00005801"/>
    </source>
</evidence>
<evidence type="ECO:0000313" key="10">
    <source>
        <dbReference type="EMBL" id="PWU68286.1"/>
    </source>
</evidence>
<evidence type="ECO:0000256" key="1">
    <source>
        <dbReference type="ARBA" id="ARBA00004651"/>
    </source>
</evidence>
<evidence type="ECO:0000259" key="9">
    <source>
        <dbReference type="Pfam" id="PF06750"/>
    </source>
</evidence>
<dbReference type="GO" id="GO:0005886">
    <property type="term" value="C:plasma membrane"/>
    <property type="evidence" value="ECO:0007669"/>
    <property type="project" value="UniProtKB-SubCell"/>
</dbReference>
<comment type="similarity">
    <text evidence="2">Belongs to the peptidase A24 family.</text>
</comment>
<feature type="transmembrane region" description="Helical" evidence="7">
    <location>
        <begin position="147"/>
        <end position="167"/>
    </location>
</feature>
<dbReference type="AlphaFoldDB" id="A0A317KYD9"/>
<accession>A0A317KYD9</accession>
<evidence type="ECO:0000256" key="4">
    <source>
        <dbReference type="ARBA" id="ARBA00022692"/>
    </source>
</evidence>
<organism evidence="10 11">
    <name type="scientific">Gracilibacillus dipsosauri</name>
    <dbReference type="NCBI Taxonomy" id="178340"/>
    <lineage>
        <taxon>Bacteria</taxon>
        <taxon>Bacillati</taxon>
        <taxon>Bacillota</taxon>
        <taxon>Bacilli</taxon>
        <taxon>Bacillales</taxon>
        <taxon>Bacillaceae</taxon>
        <taxon>Gracilibacillus</taxon>
    </lineage>
</organism>
<proteinExistence type="inferred from homology"/>
<dbReference type="InterPro" id="IPR000045">
    <property type="entry name" value="Prepilin_IV_endopep_pep"/>
</dbReference>
<keyword evidence="11" id="KW-1185">Reference proteome</keyword>
<keyword evidence="3" id="KW-1003">Cell membrane</keyword>
<sequence length="250" mass="27813">MEHNVVFFFFITGLVFGSFYNVVGLRVPHGKMFSSSRSACPSCHNILSWKELVPLLSFFYQKGKCKHCGKAISPLYPIIELFTAVGFAFCCLFINSPLEIGIGLLLVSMLAIVFVSDHTYMIIPNQVLLFFLPLFIIYRIIVPTNPWWLSVLGGIAGFGLIAIIILLSKGGMGAGDMKLFSVIGYLVGFPHVFLTLFVATIYGLVFFLLQKLLHKGESPLIPFGPSIILAGGTVFFYGSTLLDWYFSLYY</sequence>
<keyword evidence="4 7" id="KW-0812">Transmembrane</keyword>
<feature type="transmembrane region" description="Helical" evidence="7">
    <location>
        <begin position="100"/>
        <end position="116"/>
    </location>
</feature>
<comment type="subcellular location">
    <subcellularLocation>
        <location evidence="1">Cell membrane</location>
        <topology evidence="1">Multi-pass membrane protein</topology>
    </subcellularLocation>
</comment>